<protein>
    <submittedName>
        <fullName evidence="3">Putative beta-lactamase-inhibitor-like, PepSY-like</fullName>
    </submittedName>
</protein>
<evidence type="ECO:0000313" key="3">
    <source>
        <dbReference type="EMBL" id="KWR52557.1"/>
    </source>
</evidence>
<feature type="domain" description="Putative beta-lactamase-inhibitor-like PepSY-like" evidence="2">
    <location>
        <begin position="60"/>
        <end position="141"/>
    </location>
</feature>
<dbReference type="Proteomes" id="UP000056419">
    <property type="component" value="Unassembled WGS sequence"/>
</dbReference>
<name>A0A125MF05_BACSE</name>
<dbReference type="InterPro" id="IPR021533">
    <property type="entry name" value="PepSY-like"/>
</dbReference>
<dbReference type="Gene3D" id="3.40.1420.30">
    <property type="match status" value="1"/>
</dbReference>
<feature type="chain" id="PRO_5007177891" evidence="1">
    <location>
        <begin position="21"/>
        <end position="145"/>
    </location>
</feature>
<sequence precursor="true">MKKFIMMLVCMFAMHTMVMADNDKPIQVNQLPAKAQTFIKTYFKNHKVALAKMESGVFYKSYDVVFTNGEKVEFDKAGEWKEVRCRQSEVPAQVVPEAIRNYVKTNYPDARILEIEFDHNEYEIKLSNRWEITFDSQMRVIDIDD</sequence>
<evidence type="ECO:0000256" key="1">
    <source>
        <dbReference type="SAM" id="SignalP"/>
    </source>
</evidence>
<evidence type="ECO:0000259" key="2">
    <source>
        <dbReference type="Pfam" id="PF11396"/>
    </source>
</evidence>
<dbReference type="RefSeq" id="WP_060386419.1">
    <property type="nucleotide sequence ID" value="NZ_LRGC01000019.1"/>
</dbReference>
<reference evidence="3 4" key="1">
    <citation type="journal article" date="2016" name="BMC Genomics">
        <title>Type VI secretion systems of human gut Bacteroidales segregate into three genetic architectures, two of which are contained on mobile genetic elements.</title>
        <authorList>
            <person name="Coyne M.J."/>
            <person name="Roelofs K.G."/>
            <person name="Comstock L.E."/>
        </authorList>
    </citation>
    <scope>NUCLEOTIDE SEQUENCE [LARGE SCALE GENOMIC DNA]</scope>
    <source>
        <strain evidence="3 4">CL09T03C01</strain>
    </source>
</reference>
<dbReference type="Pfam" id="PF11396">
    <property type="entry name" value="PepSY_like"/>
    <property type="match status" value="1"/>
</dbReference>
<accession>A0A125MF05</accession>
<gene>
    <name evidence="3" type="ORF">AA415_02809</name>
</gene>
<feature type="signal peptide" evidence="1">
    <location>
        <begin position="1"/>
        <end position="20"/>
    </location>
</feature>
<evidence type="ECO:0000313" key="4">
    <source>
        <dbReference type="Proteomes" id="UP000056419"/>
    </source>
</evidence>
<organism evidence="3 4">
    <name type="scientific">Bacteroides stercoris</name>
    <dbReference type="NCBI Taxonomy" id="46506"/>
    <lineage>
        <taxon>Bacteria</taxon>
        <taxon>Pseudomonadati</taxon>
        <taxon>Bacteroidota</taxon>
        <taxon>Bacteroidia</taxon>
        <taxon>Bacteroidales</taxon>
        <taxon>Bacteroidaceae</taxon>
        <taxon>Bacteroides</taxon>
    </lineage>
</organism>
<dbReference type="SUPFAM" id="SSF160574">
    <property type="entry name" value="BT0923-like"/>
    <property type="match status" value="1"/>
</dbReference>
<keyword evidence="4" id="KW-1185">Reference proteome</keyword>
<proteinExistence type="predicted"/>
<dbReference type="EMBL" id="LRGC01000019">
    <property type="protein sequence ID" value="KWR52557.1"/>
    <property type="molecule type" value="Genomic_DNA"/>
</dbReference>
<dbReference type="AlphaFoldDB" id="A0A125MF05"/>
<keyword evidence="1" id="KW-0732">Signal</keyword>
<comment type="caution">
    <text evidence="3">The sequence shown here is derived from an EMBL/GenBank/DDBJ whole genome shotgun (WGS) entry which is preliminary data.</text>
</comment>
<dbReference type="STRING" id="46506.AA415_02809"/>
<dbReference type="PATRIC" id="fig|46506.5.peg.3031"/>